<feature type="transmembrane region" description="Helical" evidence="7">
    <location>
        <begin position="9"/>
        <end position="31"/>
    </location>
</feature>
<dbReference type="NCBIfam" id="TIGR00797">
    <property type="entry name" value="matE"/>
    <property type="match status" value="1"/>
</dbReference>
<dbReference type="InterPro" id="IPR047135">
    <property type="entry name" value="YsiQ"/>
</dbReference>
<keyword evidence="5 7" id="KW-1133">Transmembrane helix</keyword>
<feature type="transmembrane region" description="Helical" evidence="7">
    <location>
        <begin position="196"/>
        <end position="217"/>
    </location>
</feature>
<dbReference type="CDD" id="cd13134">
    <property type="entry name" value="MATE_like_8"/>
    <property type="match status" value="1"/>
</dbReference>
<dbReference type="GO" id="GO:0042910">
    <property type="term" value="F:xenobiotic transmembrane transporter activity"/>
    <property type="evidence" value="ECO:0007669"/>
    <property type="project" value="InterPro"/>
</dbReference>
<evidence type="ECO:0000256" key="1">
    <source>
        <dbReference type="ARBA" id="ARBA00004651"/>
    </source>
</evidence>
<feature type="transmembrane region" description="Helical" evidence="7">
    <location>
        <begin position="91"/>
        <end position="112"/>
    </location>
</feature>
<organism evidence="8 9">
    <name type="scientific">Zongyangia hominis</name>
    <dbReference type="NCBI Taxonomy" id="2763677"/>
    <lineage>
        <taxon>Bacteria</taxon>
        <taxon>Bacillati</taxon>
        <taxon>Bacillota</taxon>
        <taxon>Clostridia</taxon>
        <taxon>Eubacteriales</taxon>
        <taxon>Oscillospiraceae</taxon>
        <taxon>Zongyangia</taxon>
    </lineage>
</organism>
<feature type="transmembrane region" description="Helical" evidence="7">
    <location>
        <begin position="359"/>
        <end position="377"/>
    </location>
</feature>
<evidence type="ECO:0000313" key="8">
    <source>
        <dbReference type="EMBL" id="MBC8570185.1"/>
    </source>
</evidence>
<feature type="transmembrane region" description="Helical" evidence="7">
    <location>
        <begin position="397"/>
        <end position="424"/>
    </location>
</feature>
<evidence type="ECO:0000256" key="3">
    <source>
        <dbReference type="ARBA" id="ARBA00022475"/>
    </source>
</evidence>
<dbReference type="PANTHER" id="PTHR42925:SF2">
    <property type="entry name" value="NA+ DRIVEN MULTIDRUG EFFLUX PUMP"/>
    <property type="match status" value="1"/>
</dbReference>
<evidence type="ECO:0000256" key="7">
    <source>
        <dbReference type="SAM" id="Phobius"/>
    </source>
</evidence>
<reference evidence="8" key="1">
    <citation type="submission" date="2020-08" db="EMBL/GenBank/DDBJ databases">
        <title>Genome public.</title>
        <authorList>
            <person name="Liu C."/>
            <person name="Sun Q."/>
        </authorList>
    </citation>
    <scope>NUCLEOTIDE SEQUENCE</scope>
    <source>
        <strain evidence="8">NSJ-54</strain>
    </source>
</reference>
<feature type="transmembrane region" description="Helical" evidence="7">
    <location>
        <begin position="164"/>
        <end position="184"/>
    </location>
</feature>
<protein>
    <submittedName>
        <fullName evidence="8">MATE family efflux transporter</fullName>
    </submittedName>
</protein>
<dbReference type="InterPro" id="IPR002528">
    <property type="entry name" value="MATE_fam"/>
</dbReference>
<dbReference type="RefSeq" id="WP_262397271.1">
    <property type="nucleotide sequence ID" value="NZ_JACRTC010000002.1"/>
</dbReference>
<evidence type="ECO:0000256" key="4">
    <source>
        <dbReference type="ARBA" id="ARBA00022692"/>
    </source>
</evidence>
<proteinExistence type="predicted"/>
<keyword evidence="2" id="KW-0813">Transport</keyword>
<keyword evidence="6 7" id="KW-0472">Membrane</keyword>
<comment type="caution">
    <text evidence="8">The sequence shown here is derived from an EMBL/GenBank/DDBJ whole genome shotgun (WGS) entry which is preliminary data.</text>
</comment>
<evidence type="ECO:0000256" key="5">
    <source>
        <dbReference type="ARBA" id="ARBA00022989"/>
    </source>
</evidence>
<sequence length="450" mass="49361">MSMLIKEKGFYKVILSIAIPIALQNLISYGINMMDTIMLGALGETQLSAASLANQPFFIFTIITFGIASGCSVLTSQYWGKGDKEPIRRIIGIALDVTIVLSLLLFVLLYFFPETAMRIYTNEADVIAAGVQYLKITSFTYLFFGFTNTMICVFRSVEIVKISVIIYSSSFFVNVFFNYVLIFGKFGFPALGIRGAAIATLTARIFEFCVLCVYLFFVDKRIQFRPRNLLVKDKVLAKDFALNSTPVVLNEAMWSVGTSVHSMILGRMGQDAVAASSISGVVQQLAMVLIIGLGSATAVVIGKAVGASQYERARQSARTLQMIAVGVGALSFAIVMLIKDPIVGFYNISATTRAMTNELMIASAVLVAFQALTYTNLIGVLRGGGDTRFVLLIDVIFLWFVGVPLGAVAGLWLKLPVVVVFLCLKSDEFIKFFIGIFRVKSGRWINNLTR</sequence>
<dbReference type="PIRSF" id="PIRSF006603">
    <property type="entry name" value="DinF"/>
    <property type="match status" value="1"/>
</dbReference>
<comment type="subcellular location">
    <subcellularLocation>
        <location evidence="1">Cell membrane</location>
        <topology evidence="1">Multi-pass membrane protein</topology>
    </subcellularLocation>
</comment>
<dbReference type="GO" id="GO:0005886">
    <property type="term" value="C:plasma membrane"/>
    <property type="evidence" value="ECO:0007669"/>
    <property type="project" value="UniProtKB-SubCell"/>
</dbReference>
<dbReference type="Proteomes" id="UP000660861">
    <property type="component" value="Unassembled WGS sequence"/>
</dbReference>
<dbReference type="EMBL" id="JACRTC010000002">
    <property type="protein sequence ID" value="MBC8570185.1"/>
    <property type="molecule type" value="Genomic_DNA"/>
</dbReference>
<dbReference type="Pfam" id="PF01554">
    <property type="entry name" value="MatE"/>
    <property type="match status" value="2"/>
</dbReference>
<feature type="transmembrane region" description="Helical" evidence="7">
    <location>
        <begin position="319"/>
        <end position="338"/>
    </location>
</feature>
<feature type="transmembrane region" description="Helical" evidence="7">
    <location>
        <begin position="285"/>
        <end position="307"/>
    </location>
</feature>
<feature type="transmembrane region" description="Helical" evidence="7">
    <location>
        <begin position="57"/>
        <end position="79"/>
    </location>
</feature>
<evidence type="ECO:0000256" key="2">
    <source>
        <dbReference type="ARBA" id="ARBA00022448"/>
    </source>
</evidence>
<accession>A0A926E948</accession>
<keyword evidence="3" id="KW-1003">Cell membrane</keyword>
<dbReference type="PANTHER" id="PTHR42925">
    <property type="entry name" value="MULTIDRUG AND TOXIN EFFLUX PROTEIN MATE FAMILY"/>
    <property type="match status" value="1"/>
</dbReference>
<dbReference type="GO" id="GO:0015297">
    <property type="term" value="F:antiporter activity"/>
    <property type="evidence" value="ECO:0007669"/>
    <property type="project" value="InterPro"/>
</dbReference>
<dbReference type="AlphaFoldDB" id="A0A926E948"/>
<gene>
    <name evidence="8" type="ORF">H8709_05005</name>
</gene>
<evidence type="ECO:0000313" key="9">
    <source>
        <dbReference type="Proteomes" id="UP000660861"/>
    </source>
</evidence>
<evidence type="ECO:0000256" key="6">
    <source>
        <dbReference type="ARBA" id="ARBA00023136"/>
    </source>
</evidence>
<keyword evidence="4 7" id="KW-0812">Transmembrane</keyword>
<keyword evidence="9" id="KW-1185">Reference proteome</keyword>
<dbReference type="InterPro" id="IPR048279">
    <property type="entry name" value="MdtK-like"/>
</dbReference>
<name>A0A926E948_9FIRM</name>